<protein>
    <recommendedName>
        <fullName evidence="3">Phosphatidylinositol-specific phospholipase C X domain-containing protein</fullName>
    </recommendedName>
</protein>
<dbReference type="Gene3D" id="3.20.20.190">
    <property type="entry name" value="Phosphatidylinositol (PI) phosphodiesterase"/>
    <property type="match status" value="1"/>
</dbReference>
<dbReference type="AlphaFoldDB" id="A0A7J6QLC5"/>
<dbReference type="Pfam" id="PF01221">
    <property type="entry name" value="Dynein_light"/>
    <property type="match status" value="1"/>
</dbReference>
<dbReference type="PANTHER" id="PTHR13593:SF113">
    <property type="entry name" value="SI:DKEY-266F7.9"/>
    <property type="match status" value="1"/>
</dbReference>
<dbReference type="Gene3D" id="3.30.740.10">
    <property type="entry name" value="Protein Inhibitor Of Neuronal Nitric Oxide Synthase"/>
    <property type="match status" value="1"/>
</dbReference>
<dbReference type="InterPro" id="IPR037177">
    <property type="entry name" value="DLC_sf"/>
</dbReference>
<dbReference type="GO" id="GO:0007017">
    <property type="term" value="P:microtubule-based process"/>
    <property type="evidence" value="ECO:0007669"/>
    <property type="project" value="InterPro"/>
</dbReference>
<dbReference type="Proteomes" id="UP000574390">
    <property type="component" value="Unassembled WGS sequence"/>
</dbReference>
<dbReference type="CDD" id="cd08557">
    <property type="entry name" value="PI-PLCc_bacteria_like"/>
    <property type="match status" value="1"/>
</dbReference>
<organism evidence="1 2">
    <name type="scientific">Perkinsus olseni</name>
    <name type="common">Perkinsus atlanticus</name>
    <dbReference type="NCBI Taxonomy" id="32597"/>
    <lineage>
        <taxon>Eukaryota</taxon>
        <taxon>Sar</taxon>
        <taxon>Alveolata</taxon>
        <taxon>Perkinsozoa</taxon>
        <taxon>Perkinsea</taxon>
        <taxon>Perkinsida</taxon>
        <taxon>Perkinsidae</taxon>
        <taxon>Perkinsus</taxon>
    </lineage>
</organism>
<reference evidence="1 2" key="1">
    <citation type="submission" date="2020-04" db="EMBL/GenBank/DDBJ databases">
        <title>Perkinsus olseni comparative genomics.</title>
        <authorList>
            <person name="Bogema D.R."/>
        </authorList>
    </citation>
    <scope>NUCLEOTIDE SEQUENCE [LARGE SCALE GENOMIC DNA]</scope>
    <source>
        <strain evidence="1">ATCC PRA-205</strain>
    </source>
</reference>
<name>A0A7J6QLC5_PEROL</name>
<evidence type="ECO:0000313" key="1">
    <source>
        <dbReference type="EMBL" id="KAF4709083.1"/>
    </source>
</evidence>
<evidence type="ECO:0000313" key="2">
    <source>
        <dbReference type="Proteomes" id="UP000574390"/>
    </source>
</evidence>
<dbReference type="PANTHER" id="PTHR13593">
    <property type="match status" value="1"/>
</dbReference>
<dbReference type="GO" id="GO:0030286">
    <property type="term" value="C:dynein complex"/>
    <property type="evidence" value="ECO:0007669"/>
    <property type="project" value="InterPro"/>
</dbReference>
<dbReference type="InterPro" id="IPR001372">
    <property type="entry name" value="Dynein_light_chain_typ-1/2"/>
</dbReference>
<sequence length="461" mass="50678">MSDIDEEEDALRKQLESLPPIRIKQCDFDDEQTNKIRILVSEALGKHALSKDVAENIKTIMDQDPEFNRIPGKGPWHCVVGTSFGGSIAHERNHAVLFDDINSGNTILLFKSMGAQPPPSDGPPVPSAAHGGATGGVGFIVVFNLSEFESDCFRRPPQPKEVNHLDDVCYWACHSCAIRGEGDALLNEWPMLMSHDSGTGYILTTDAFWEIAKSQEGNFTAQLNCGVRAFDIRPLCNAKGMYMHHGILTVDHSLKDALTEVVTWANSHPEEFILLVNSHYSPNTDDCKGKVWQTMATLNLMPSIGSDGSCDRLKGLTINQAMKMSALNAGGHVFVVEGEGVCLDANWNSSLTCYRENGDCREGSPGSGYINKELFLYINETASRKPKTNLTTIQAHWQYDSTSVEEMLKAGSNILNDTKLSGVNKKLIGIIPQLEYINLLEVNDACLYGVELAEALKARTK</sequence>
<evidence type="ECO:0008006" key="3">
    <source>
        <dbReference type="Google" id="ProtNLM"/>
    </source>
</evidence>
<comment type="caution">
    <text evidence="1">The sequence shown here is derived from an EMBL/GenBank/DDBJ whole genome shotgun (WGS) entry which is preliminary data.</text>
</comment>
<dbReference type="EMBL" id="JABANM010028808">
    <property type="protein sequence ID" value="KAF4709083.1"/>
    <property type="molecule type" value="Genomic_DNA"/>
</dbReference>
<dbReference type="PROSITE" id="PS50007">
    <property type="entry name" value="PIPLC_X_DOMAIN"/>
    <property type="match status" value="1"/>
</dbReference>
<dbReference type="InterPro" id="IPR017946">
    <property type="entry name" value="PLC-like_Pdiesterase_TIM-brl"/>
</dbReference>
<gene>
    <name evidence="1" type="ORF">FOZ62_026313</name>
</gene>
<accession>A0A7J6QLC5</accession>
<dbReference type="SMART" id="SM01375">
    <property type="entry name" value="Dynein_light"/>
    <property type="match status" value="1"/>
</dbReference>
<dbReference type="SUPFAM" id="SSF54648">
    <property type="entry name" value="DLC"/>
    <property type="match status" value="1"/>
</dbReference>
<dbReference type="SUPFAM" id="SSF51695">
    <property type="entry name" value="PLC-like phosphodiesterases"/>
    <property type="match status" value="1"/>
</dbReference>
<dbReference type="GO" id="GO:0006629">
    <property type="term" value="P:lipid metabolic process"/>
    <property type="evidence" value="ECO:0007669"/>
    <property type="project" value="InterPro"/>
</dbReference>
<dbReference type="InterPro" id="IPR051057">
    <property type="entry name" value="PI-PLC_domain"/>
</dbReference>
<dbReference type="GO" id="GO:0008081">
    <property type="term" value="F:phosphoric diester hydrolase activity"/>
    <property type="evidence" value="ECO:0007669"/>
    <property type="project" value="InterPro"/>
</dbReference>
<proteinExistence type="predicted"/>